<reference evidence="2" key="1">
    <citation type="journal article" date="2020" name="ISME J.">
        <title>Gammaproteobacteria mediating utilization of methyl-, sulfur- and petroleum organic compounds in deep ocean hydrothermal plumes.</title>
        <authorList>
            <person name="Zhou Z."/>
            <person name="Liu Y."/>
            <person name="Pan J."/>
            <person name="Cron B.R."/>
            <person name="Toner B.M."/>
            <person name="Anantharaman K."/>
            <person name="Breier J.A."/>
            <person name="Dick G.J."/>
            <person name="Li M."/>
        </authorList>
    </citation>
    <scope>NUCLEOTIDE SEQUENCE</scope>
    <source>
        <strain evidence="2">SZUA-1501</strain>
    </source>
</reference>
<evidence type="ECO:0008006" key="4">
    <source>
        <dbReference type="Google" id="ProtNLM"/>
    </source>
</evidence>
<keyword evidence="1" id="KW-0812">Transmembrane</keyword>
<name>A0A9D1CFF9_AQUAO</name>
<dbReference type="EMBL" id="DQVE01000056">
    <property type="protein sequence ID" value="HIP98845.1"/>
    <property type="molecule type" value="Genomic_DNA"/>
</dbReference>
<feature type="transmembrane region" description="Helical" evidence="1">
    <location>
        <begin position="60"/>
        <end position="80"/>
    </location>
</feature>
<evidence type="ECO:0000313" key="2">
    <source>
        <dbReference type="EMBL" id="HIP98845.1"/>
    </source>
</evidence>
<keyword evidence="1" id="KW-1133">Transmembrane helix</keyword>
<gene>
    <name evidence="2" type="ORF">EYH37_05765</name>
</gene>
<evidence type="ECO:0000313" key="3">
    <source>
        <dbReference type="Proteomes" id="UP000606463"/>
    </source>
</evidence>
<comment type="caution">
    <text evidence="2">The sequence shown here is derived from an EMBL/GenBank/DDBJ whole genome shotgun (WGS) entry which is preliminary data.</text>
</comment>
<sequence>MSLSLLFALLALLAFGFIFKHVSTEERRSFFRVLVALLMVIGLLSYFVRPLIGNNDIKELLDFTSIVAFVLSVLFLLAYFKLDQKIRMERGELHPINSKKSGKKGER</sequence>
<dbReference type="Proteomes" id="UP000606463">
    <property type="component" value="Unassembled WGS sequence"/>
</dbReference>
<feature type="transmembrane region" description="Helical" evidence="1">
    <location>
        <begin position="30"/>
        <end position="48"/>
    </location>
</feature>
<keyword evidence="1" id="KW-0472">Membrane</keyword>
<accession>A0A9D1CFF9</accession>
<proteinExistence type="predicted"/>
<dbReference type="AlphaFoldDB" id="A0A9D1CFF9"/>
<protein>
    <recommendedName>
        <fullName evidence="4">DUF2304 domain-containing protein</fullName>
    </recommendedName>
</protein>
<organism evidence="2 3">
    <name type="scientific">Aquifex aeolicus</name>
    <dbReference type="NCBI Taxonomy" id="63363"/>
    <lineage>
        <taxon>Bacteria</taxon>
        <taxon>Pseudomonadati</taxon>
        <taxon>Aquificota</taxon>
        <taxon>Aquificia</taxon>
        <taxon>Aquificales</taxon>
        <taxon>Aquificaceae</taxon>
        <taxon>Aquifex</taxon>
    </lineage>
</organism>
<evidence type="ECO:0000256" key="1">
    <source>
        <dbReference type="SAM" id="Phobius"/>
    </source>
</evidence>